<gene>
    <name evidence="3" type="ORF">RPR59_11745</name>
</gene>
<evidence type="ECO:0000256" key="1">
    <source>
        <dbReference type="SAM" id="Coils"/>
    </source>
</evidence>
<dbReference type="EMBL" id="CP135076">
    <property type="protein sequence ID" value="WNO53117.1"/>
    <property type="molecule type" value="Genomic_DNA"/>
</dbReference>
<accession>A0ABZ0B7B9</accession>
<keyword evidence="2" id="KW-0472">Membrane</keyword>
<name>A0ABZ0B7B9_9SPHN</name>
<evidence type="ECO:0000256" key="2">
    <source>
        <dbReference type="SAM" id="Phobius"/>
    </source>
</evidence>
<keyword evidence="2" id="KW-0812">Transmembrane</keyword>
<evidence type="ECO:0008006" key="5">
    <source>
        <dbReference type="Google" id="ProtNLM"/>
    </source>
</evidence>
<feature type="transmembrane region" description="Helical" evidence="2">
    <location>
        <begin position="12"/>
        <end position="32"/>
    </location>
</feature>
<keyword evidence="1" id="KW-0175">Coiled coil</keyword>
<sequence length="203" mass="21461">MMAVYGFKGIGWIMSCMIFAPGCYLVTSQVAAERARVESVDRAIRDAQRDIRDLNIELRTRASMAQLEQWNSDVLALSAPRPDQYLASGAQGVAQLDAGQFGQGEPQYVAYVMPGAGDVAPAGATHGDGVDHSGAAPAVALASADTDGPAPARMIKAVAAPDRSRAADNPHEQKVAMLDEKLLSESTLGDIARRARIEAAVLR</sequence>
<evidence type="ECO:0000313" key="3">
    <source>
        <dbReference type="EMBL" id="WNO53117.1"/>
    </source>
</evidence>
<keyword evidence="4" id="KW-1185">Reference proteome</keyword>
<proteinExistence type="predicted"/>
<reference evidence="3 4" key="1">
    <citation type="submission" date="2023-09" db="EMBL/GenBank/DDBJ databases">
        <authorList>
            <person name="Rey-Velasco X."/>
        </authorList>
    </citation>
    <scope>NUCLEOTIDE SEQUENCE [LARGE SCALE GENOMIC DNA]</scope>
    <source>
        <strain evidence="3 4">W311</strain>
    </source>
</reference>
<evidence type="ECO:0000313" key="4">
    <source>
        <dbReference type="Proteomes" id="UP001302249"/>
    </source>
</evidence>
<dbReference type="RefSeq" id="WP_313914261.1">
    <property type="nucleotide sequence ID" value="NZ_CP135076.1"/>
</dbReference>
<keyword evidence="2" id="KW-1133">Transmembrane helix</keyword>
<organism evidence="3 4">
    <name type="scientific">Stakelama saccharophila</name>
    <dbReference type="NCBI Taxonomy" id="3075605"/>
    <lineage>
        <taxon>Bacteria</taxon>
        <taxon>Pseudomonadati</taxon>
        <taxon>Pseudomonadota</taxon>
        <taxon>Alphaproteobacteria</taxon>
        <taxon>Sphingomonadales</taxon>
        <taxon>Sphingomonadaceae</taxon>
        <taxon>Stakelama</taxon>
    </lineage>
</organism>
<protein>
    <recommendedName>
        <fullName evidence="5">Cell division protein FtsL</fullName>
    </recommendedName>
</protein>
<feature type="coiled-coil region" evidence="1">
    <location>
        <begin position="30"/>
        <end position="57"/>
    </location>
</feature>
<dbReference type="Proteomes" id="UP001302249">
    <property type="component" value="Chromosome"/>
</dbReference>